<sequence>QLFYDGHLGGEQTEFTILQRVSWRPFGGGSLAFLNVKDNWENDRALRQYVHDGHLGGEQTEFTSSKEFNGGHWA</sequence>
<gene>
    <name evidence="1" type="ORF">GMARGA_LOCUS35560</name>
</gene>
<protein>
    <submittedName>
        <fullName evidence="1">2092_t:CDS:1</fullName>
    </submittedName>
</protein>
<evidence type="ECO:0000313" key="1">
    <source>
        <dbReference type="EMBL" id="CAG8841679.1"/>
    </source>
</evidence>
<feature type="non-terminal residue" evidence="1">
    <location>
        <position position="74"/>
    </location>
</feature>
<evidence type="ECO:0000313" key="2">
    <source>
        <dbReference type="Proteomes" id="UP000789901"/>
    </source>
</evidence>
<proteinExistence type="predicted"/>
<organism evidence="1 2">
    <name type="scientific">Gigaspora margarita</name>
    <dbReference type="NCBI Taxonomy" id="4874"/>
    <lineage>
        <taxon>Eukaryota</taxon>
        <taxon>Fungi</taxon>
        <taxon>Fungi incertae sedis</taxon>
        <taxon>Mucoromycota</taxon>
        <taxon>Glomeromycotina</taxon>
        <taxon>Glomeromycetes</taxon>
        <taxon>Diversisporales</taxon>
        <taxon>Gigasporaceae</taxon>
        <taxon>Gigaspora</taxon>
    </lineage>
</organism>
<name>A0ABN7WV71_GIGMA</name>
<comment type="caution">
    <text evidence="1">The sequence shown here is derived from an EMBL/GenBank/DDBJ whole genome shotgun (WGS) entry which is preliminary data.</text>
</comment>
<reference evidence="1 2" key="1">
    <citation type="submission" date="2021-06" db="EMBL/GenBank/DDBJ databases">
        <authorList>
            <person name="Kallberg Y."/>
            <person name="Tangrot J."/>
            <person name="Rosling A."/>
        </authorList>
    </citation>
    <scope>NUCLEOTIDE SEQUENCE [LARGE SCALE GENOMIC DNA]</scope>
    <source>
        <strain evidence="1 2">120-4 pot B 10/14</strain>
    </source>
</reference>
<accession>A0ABN7WV71</accession>
<dbReference type="Proteomes" id="UP000789901">
    <property type="component" value="Unassembled WGS sequence"/>
</dbReference>
<keyword evidence="2" id="KW-1185">Reference proteome</keyword>
<feature type="non-terminal residue" evidence="1">
    <location>
        <position position="1"/>
    </location>
</feature>
<dbReference type="EMBL" id="CAJVQB010066534">
    <property type="protein sequence ID" value="CAG8841679.1"/>
    <property type="molecule type" value="Genomic_DNA"/>
</dbReference>